<organism evidence="1 2">
    <name type="scientific">Waltera intestinalis</name>
    <dbReference type="NCBI Taxonomy" id="2606635"/>
    <lineage>
        <taxon>Bacteria</taxon>
        <taxon>Bacillati</taxon>
        <taxon>Bacillota</taxon>
        <taxon>Clostridia</taxon>
        <taxon>Lachnospirales</taxon>
        <taxon>Lachnospiraceae</taxon>
        <taxon>Waltera</taxon>
    </lineage>
</organism>
<dbReference type="RefSeq" id="WP_154496065.1">
    <property type="nucleotide sequence ID" value="NZ_VUMU01000006.1"/>
</dbReference>
<dbReference type="Proteomes" id="UP000476055">
    <property type="component" value="Unassembled WGS sequence"/>
</dbReference>
<accession>A0A6L5YJ15</accession>
<evidence type="ECO:0000313" key="2">
    <source>
        <dbReference type="Proteomes" id="UP000476055"/>
    </source>
</evidence>
<reference evidence="1 2" key="1">
    <citation type="submission" date="2019-08" db="EMBL/GenBank/DDBJ databases">
        <title>In-depth cultivation of the pig gut microbiome towards novel bacterial diversity and tailored functional studies.</title>
        <authorList>
            <person name="Wylensek D."/>
            <person name="Hitch T.C.A."/>
            <person name="Clavel T."/>
        </authorList>
    </citation>
    <scope>NUCLEOTIDE SEQUENCE [LARGE SCALE GENOMIC DNA]</scope>
    <source>
        <strain evidence="1 2">WCA3-601-WT-6H</strain>
    </source>
</reference>
<comment type="caution">
    <text evidence="1">The sequence shown here is derived from an EMBL/GenBank/DDBJ whole genome shotgun (WGS) entry which is preliminary data.</text>
</comment>
<dbReference type="AlphaFoldDB" id="A0A6L5YJ15"/>
<dbReference type="EMBL" id="VUMU01000006">
    <property type="protein sequence ID" value="MST57940.1"/>
    <property type="molecule type" value="Genomic_DNA"/>
</dbReference>
<name>A0A6L5YJ15_9FIRM</name>
<proteinExistence type="predicted"/>
<protein>
    <submittedName>
        <fullName evidence="1">Uncharacterized protein</fullName>
    </submittedName>
</protein>
<gene>
    <name evidence="1" type="ORF">FYJ59_06730</name>
</gene>
<evidence type="ECO:0000313" key="1">
    <source>
        <dbReference type="EMBL" id="MST57940.1"/>
    </source>
</evidence>
<keyword evidence="2" id="KW-1185">Reference proteome</keyword>
<sequence>MESKKTSFWITYRDSESYPTASDAYGKWVCTFSDRSRIARICQDAVAEHIVPESKYTDADAGQCCFYLNGTDLASQERILGYLILNGVIPETVYGRLDNIPFELEQRTGGASPVPFCLDHFINLYTGEFII</sequence>